<name>A0A937X019_9BACT</name>
<dbReference type="InterPro" id="IPR029058">
    <property type="entry name" value="AB_hydrolase_fold"/>
</dbReference>
<dbReference type="EMBL" id="VGJX01000001">
    <property type="protein sequence ID" value="MBM3273506.1"/>
    <property type="molecule type" value="Genomic_DNA"/>
</dbReference>
<evidence type="ECO:0000313" key="3">
    <source>
        <dbReference type="EMBL" id="MBM3273506.1"/>
    </source>
</evidence>
<dbReference type="InterPro" id="IPR000639">
    <property type="entry name" value="Epox_hydrolase-like"/>
</dbReference>
<dbReference type="AlphaFoldDB" id="A0A937X019"/>
<protein>
    <submittedName>
        <fullName evidence="3">Alpha/beta fold hydrolase</fullName>
    </submittedName>
</protein>
<dbReference type="PRINTS" id="PR00111">
    <property type="entry name" value="ABHYDROLASE"/>
</dbReference>
<dbReference type="InterPro" id="IPR000073">
    <property type="entry name" value="AB_hydrolase_1"/>
</dbReference>
<dbReference type="Gene3D" id="3.40.50.1820">
    <property type="entry name" value="alpha/beta hydrolase"/>
    <property type="match status" value="1"/>
</dbReference>
<evidence type="ECO:0000313" key="4">
    <source>
        <dbReference type="Proteomes" id="UP000703893"/>
    </source>
</evidence>
<dbReference type="PRINTS" id="PR00412">
    <property type="entry name" value="EPOXHYDRLASE"/>
</dbReference>
<dbReference type="Proteomes" id="UP000703893">
    <property type="component" value="Unassembled WGS sequence"/>
</dbReference>
<evidence type="ECO:0000259" key="2">
    <source>
        <dbReference type="Pfam" id="PF00561"/>
    </source>
</evidence>
<organism evidence="3 4">
    <name type="scientific">Candidatus Tanganyikabacteria bacterium</name>
    <dbReference type="NCBI Taxonomy" id="2961651"/>
    <lineage>
        <taxon>Bacteria</taxon>
        <taxon>Bacillati</taxon>
        <taxon>Candidatus Sericytochromatia</taxon>
        <taxon>Candidatus Tanganyikabacteria</taxon>
    </lineage>
</organism>
<dbReference type="GO" id="GO:0016787">
    <property type="term" value="F:hydrolase activity"/>
    <property type="evidence" value="ECO:0007669"/>
    <property type="project" value="UniProtKB-KW"/>
</dbReference>
<sequence length="282" mass="31257">MTEDFADLGDIRLHFVEEGEGPLVVLLHGFPDFWYSWRRQIPFLAKAGYRVVAPDMRGYNLSGKPQGVDAYRITRLAGDIGDLVGHLGADRAVIAGHDWGGVVAWSLPIFRPEVVDRLVILNAPHPAVMFRELLTPGQALRSWYFFFFQLPRLPEELVRAALPAIVKAAGGTEDDLALYVEAAARPGALTATVNYYRAAMRAVLGATPEDARLRDIARQAVVDSPVLLLWGLDDPVLGPRLTEGLEPWVRNLRVMRLPGVSHWPHLESPATVNQELLAFIQS</sequence>
<accession>A0A937X019</accession>
<keyword evidence="1 3" id="KW-0378">Hydrolase</keyword>
<gene>
    <name evidence="3" type="ORF">FJZ00_00020</name>
</gene>
<comment type="caution">
    <text evidence="3">The sequence shown here is derived from an EMBL/GenBank/DDBJ whole genome shotgun (WGS) entry which is preliminary data.</text>
</comment>
<proteinExistence type="predicted"/>
<dbReference type="SUPFAM" id="SSF53474">
    <property type="entry name" value="alpha/beta-Hydrolases"/>
    <property type="match status" value="1"/>
</dbReference>
<evidence type="ECO:0000256" key="1">
    <source>
        <dbReference type="ARBA" id="ARBA00022801"/>
    </source>
</evidence>
<reference evidence="3 4" key="1">
    <citation type="submission" date="2019-03" db="EMBL/GenBank/DDBJ databases">
        <title>Lake Tanganyika Metagenome-Assembled Genomes (MAGs).</title>
        <authorList>
            <person name="Tran P."/>
        </authorList>
    </citation>
    <scope>NUCLEOTIDE SEQUENCE [LARGE SCALE GENOMIC DNA]</scope>
    <source>
        <strain evidence="3">K_DeepCast_65m_m2_236</strain>
    </source>
</reference>
<feature type="domain" description="AB hydrolase-1" evidence="2">
    <location>
        <begin position="22"/>
        <end position="269"/>
    </location>
</feature>
<dbReference type="Pfam" id="PF00561">
    <property type="entry name" value="Abhydrolase_1"/>
    <property type="match status" value="1"/>
</dbReference>
<dbReference type="PANTHER" id="PTHR43329">
    <property type="entry name" value="EPOXIDE HYDROLASE"/>
    <property type="match status" value="1"/>
</dbReference>